<name>A0A167STJ8_9AGAM</name>
<organism evidence="1 2">
    <name type="scientific">Athelia psychrophila</name>
    <dbReference type="NCBI Taxonomy" id="1759441"/>
    <lineage>
        <taxon>Eukaryota</taxon>
        <taxon>Fungi</taxon>
        <taxon>Dikarya</taxon>
        <taxon>Basidiomycota</taxon>
        <taxon>Agaricomycotina</taxon>
        <taxon>Agaricomycetes</taxon>
        <taxon>Agaricomycetidae</taxon>
        <taxon>Atheliales</taxon>
        <taxon>Atheliaceae</taxon>
        <taxon>Athelia</taxon>
    </lineage>
</organism>
<reference evidence="1 2" key="1">
    <citation type="journal article" date="2016" name="Mol. Biol. Evol.">
        <title>Comparative Genomics of Early-Diverging Mushroom-Forming Fungi Provides Insights into the Origins of Lignocellulose Decay Capabilities.</title>
        <authorList>
            <person name="Nagy L.G."/>
            <person name="Riley R."/>
            <person name="Tritt A."/>
            <person name="Adam C."/>
            <person name="Daum C."/>
            <person name="Floudas D."/>
            <person name="Sun H."/>
            <person name="Yadav J.S."/>
            <person name="Pangilinan J."/>
            <person name="Larsson K.H."/>
            <person name="Matsuura K."/>
            <person name="Barry K."/>
            <person name="Labutti K."/>
            <person name="Kuo R."/>
            <person name="Ohm R.A."/>
            <person name="Bhattacharya S.S."/>
            <person name="Shirouzu T."/>
            <person name="Yoshinaga Y."/>
            <person name="Martin F.M."/>
            <person name="Grigoriev I.V."/>
            <person name="Hibbett D.S."/>
        </authorList>
    </citation>
    <scope>NUCLEOTIDE SEQUENCE [LARGE SCALE GENOMIC DNA]</scope>
    <source>
        <strain evidence="1 2">CBS 109695</strain>
    </source>
</reference>
<dbReference type="Gene3D" id="3.40.1360.10">
    <property type="match status" value="1"/>
</dbReference>
<accession>A0A167STJ8</accession>
<protein>
    <submittedName>
        <fullName evidence="1">Uncharacterized protein</fullName>
    </submittedName>
</protein>
<gene>
    <name evidence="1" type="ORF">FIBSPDRAFT_970259</name>
</gene>
<evidence type="ECO:0000313" key="1">
    <source>
        <dbReference type="EMBL" id="KZP02227.1"/>
    </source>
</evidence>
<evidence type="ECO:0000313" key="2">
    <source>
        <dbReference type="Proteomes" id="UP000076532"/>
    </source>
</evidence>
<dbReference type="Proteomes" id="UP000076532">
    <property type="component" value="Unassembled WGS sequence"/>
</dbReference>
<dbReference type="OrthoDB" id="5377392at2759"/>
<dbReference type="AlphaFoldDB" id="A0A167STJ8"/>
<sequence length="78" mass="8688">MPPQWRNELQHMLDTRRKAEIEILSTIKVARAQNSECTAETGGEECAKGKGALQLLNYLLGKITRRLANADADLDCFA</sequence>
<proteinExistence type="predicted"/>
<dbReference type="EMBL" id="KV418805">
    <property type="protein sequence ID" value="KZP02227.1"/>
    <property type="molecule type" value="Genomic_DNA"/>
</dbReference>
<keyword evidence="2" id="KW-1185">Reference proteome</keyword>